<organism evidence="1 2">
    <name type="scientific">Lacihabitans soyangensis</name>
    <dbReference type="NCBI Taxonomy" id="869394"/>
    <lineage>
        <taxon>Bacteria</taxon>
        <taxon>Pseudomonadati</taxon>
        <taxon>Bacteroidota</taxon>
        <taxon>Cytophagia</taxon>
        <taxon>Cytophagales</taxon>
        <taxon>Leadbetterellaceae</taxon>
        <taxon>Lacihabitans</taxon>
    </lineage>
</organism>
<dbReference type="EMBL" id="RJUF01000008">
    <property type="protein sequence ID" value="MCP9762277.1"/>
    <property type="molecule type" value="Genomic_DNA"/>
</dbReference>
<dbReference type="Proteomes" id="UP001204144">
    <property type="component" value="Unassembled WGS sequence"/>
</dbReference>
<dbReference type="AlphaFoldDB" id="A0AAE3KRJ3"/>
<evidence type="ECO:0000313" key="2">
    <source>
        <dbReference type="Proteomes" id="UP001204144"/>
    </source>
</evidence>
<protein>
    <submittedName>
        <fullName evidence="1">Uncharacterized protein</fullName>
    </submittedName>
</protein>
<name>A0AAE3KRJ3_9BACT</name>
<proteinExistence type="predicted"/>
<reference evidence="1 2" key="1">
    <citation type="submission" date="2018-11" db="EMBL/GenBank/DDBJ databases">
        <title>Novel bacteria species description.</title>
        <authorList>
            <person name="Han J.-H."/>
        </authorList>
    </citation>
    <scope>NUCLEOTIDE SEQUENCE [LARGE SCALE GENOMIC DNA]</scope>
    <source>
        <strain evidence="1 2">KCTC23259</strain>
    </source>
</reference>
<sequence length="89" mass="10809">MPSFTLRDILVLELLKTVKELKPNWPALIFNESFRKVSWYFSLDILFCPNAERPIEIINEHTISRGLIFFRTRNFFYFIRKKSKLIIQR</sequence>
<gene>
    <name evidence="1" type="ORF">EGI31_04865</name>
</gene>
<keyword evidence="2" id="KW-1185">Reference proteome</keyword>
<accession>A0AAE3KRJ3</accession>
<evidence type="ECO:0000313" key="1">
    <source>
        <dbReference type="EMBL" id="MCP9762277.1"/>
    </source>
</evidence>
<comment type="caution">
    <text evidence="1">The sequence shown here is derived from an EMBL/GenBank/DDBJ whole genome shotgun (WGS) entry which is preliminary data.</text>
</comment>